<proteinExistence type="predicted"/>
<dbReference type="Proteomes" id="UP000596095">
    <property type="component" value="Chromosome"/>
</dbReference>
<gene>
    <name evidence="2" type="ORF">JJL50_02965</name>
</gene>
<reference evidence="2 3" key="1">
    <citation type="submission" date="2021-01" db="EMBL/GenBank/DDBJ databases">
        <title>Genome Characterization of a novel Stenotrophomonas isolate with high keratinase activity.</title>
        <authorList>
            <person name="Cao Z.-J."/>
        </authorList>
    </citation>
    <scope>NUCLEOTIDE SEQUENCE [LARGE SCALE GENOMIC DNA]</scope>
    <source>
        <strain evidence="2 3">DHHJ</strain>
    </source>
</reference>
<evidence type="ECO:0000313" key="3">
    <source>
        <dbReference type="Proteomes" id="UP000596095"/>
    </source>
</evidence>
<organism evidence="2 3">
    <name type="scientific">Stenotrophomonas maltophilia</name>
    <name type="common">Pseudomonas maltophilia</name>
    <name type="synonym">Xanthomonas maltophilia</name>
    <dbReference type="NCBI Taxonomy" id="40324"/>
    <lineage>
        <taxon>Bacteria</taxon>
        <taxon>Pseudomonadati</taxon>
        <taxon>Pseudomonadota</taxon>
        <taxon>Gammaproteobacteria</taxon>
        <taxon>Lysobacterales</taxon>
        <taxon>Lysobacteraceae</taxon>
        <taxon>Stenotrophomonas</taxon>
        <taxon>Stenotrophomonas maltophilia group</taxon>
    </lineage>
</organism>
<dbReference type="AlphaFoldDB" id="A0ABD7C4V2"/>
<dbReference type="EMBL" id="CP067993">
    <property type="protein sequence ID" value="QQQ43036.1"/>
    <property type="molecule type" value="Genomic_DNA"/>
</dbReference>
<evidence type="ECO:0000256" key="1">
    <source>
        <dbReference type="SAM" id="MobiDB-lite"/>
    </source>
</evidence>
<sequence length="83" mass="9093">MATAERVGSKQQRPRPANKDAEMYKPLYPHVITTLGEAAARLPHDLAPILEQALAAVNDARSLATVTCESCLQQRRGRQPQAD</sequence>
<accession>A0ABD7C4V2</accession>
<protein>
    <submittedName>
        <fullName evidence="2">Uncharacterized protein</fullName>
    </submittedName>
</protein>
<name>A0ABD7C4V2_STEMA</name>
<evidence type="ECO:0000313" key="2">
    <source>
        <dbReference type="EMBL" id="QQQ43036.1"/>
    </source>
</evidence>
<feature type="region of interest" description="Disordered" evidence="1">
    <location>
        <begin position="1"/>
        <end position="22"/>
    </location>
</feature>